<keyword evidence="1" id="KW-0547">Nucleotide-binding</keyword>
<protein>
    <submittedName>
        <fullName evidence="3">33616_t:CDS:1</fullName>
    </submittedName>
</protein>
<dbReference type="Gene3D" id="3.30.200.20">
    <property type="entry name" value="Phosphorylase Kinase, domain 1"/>
    <property type="match status" value="1"/>
</dbReference>
<evidence type="ECO:0000313" key="4">
    <source>
        <dbReference type="Proteomes" id="UP000789901"/>
    </source>
</evidence>
<evidence type="ECO:0000259" key="2">
    <source>
        <dbReference type="PROSITE" id="PS50011"/>
    </source>
</evidence>
<accession>A0ABM8W4W6</accession>
<feature type="non-terminal residue" evidence="3">
    <location>
        <position position="72"/>
    </location>
</feature>
<organism evidence="3 4">
    <name type="scientific">Gigaspora margarita</name>
    <dbReference type="NCBI Taxonomy" id="4874"/>
    <lineage>
        <taxon>Eukaryota</taxon>
        <taxon>Fungi</taxon>
        <taxon>Fungi incertae sedis</taxon>
        <taxon>Mucoromycota</taxon>
        <taxon>Glomeromycotina</taxon>
        <taxon>Glomeromycetes</taxon>
        <taxon>Diversisporales</taxon>
        <taxon>Gigasporaceae</taxon>
        <taxon>Gigaspora</taxon>
    </lineage>
</organism>
<dbReference type="Proteomes" id="UP000789901">
    <property type="component" value="Unassembled WGS sequence"/>
</dbReference>
<dbReference type="InterPro" id="IPR000719">
    <property type="entry name" value="Prot_kinase_dom"/>
</dbReference>
<dbReference type="PROSITE" id="PS50011">
    <property type="entry name" value="PROTEIN_KINASE_DOM"/>
    <property type="match status" value="1"/>
</dbReference>
<keyword evidence="4" id="KW-1185">Reference proteome</keyword>
<dbReference type="InterPro" id="IPR011009">
    <property type="entry name" value="Kinase-like_dom_sf"/>
</dbReference>
<sequence>MSCSDVPEKYPNWLREEQNKGNIVVFEHTLFSNIKIIGKGGFGLISSADYDGVKIALKSLKTKEATREFVNE</sequence>
<reference evidence="3 4" key="1">
    <citation type="submission" date="2021-06" db="EMBL/GenBank/DDBJ databases">
        <authorList>
            <person name="Kallberg Y."/>
            <person name="Tangrot J."/>
            <person name="Rosling A."/>
        </authorList>
    </citation>
    <scope>NUCLEOTIDE SEQUENCE [LARGE SCALE GENOMIC DNA]</scope>
    <source>
        <strain evidence="3 4">120-4 pot B 10/14</strain>
    </source>
</reference>
<dbReference type="InterPro" id="IPR017441">
    <property type="entry name" value="Protein_kinase_ATP_BS"/>
</dbReference>
<feature type="domain" description="Protein kinase" evidence="2">
    <location>
        <begin position="31"/>
        <end position="72"/>
    </location>
</feature>
<name>A0ABM8W4W6_GIGMA</name>
<feature type="binding site" evidence="1">
    <location>
        <position position="58"/>
    </location>
    <ligand>
        <name>ATP</name>
        <dbReference type="ChEBI" id="CHEBI:30616"/>
    </ligand>
</feature>
<evidence type="ECO:0000313" key="3">
    <source>
        <dbReference type="EMBL" id="CAG8525719.1"/>
    </source>
</evidence>
<evidence type="ECO:0000256" key="1">
    <source>
        <dbReference type="PROSITE-ProRule" id="PRU10141"/>
    </source>
</evidence>
<dbReference type="PROSITE" id="PS00107">
    <property type="entry name" value="PROTEIN_KINASE_ATP"/>
    <property type="match status" value="1"/>
</dbReference>
<comment type="caution">
    <text evidence="3">The sequence shown here is derived from an EMBL/GenBank/DDBJ whole genome shotgun (WGS) entry which is preliminary data.</text>
</comment>
<gene>
    <name evidence="3" type="ORF">GMARGA_LOCUS3378</name>
</gene>
<dbReference type="SUPFAM" id="SSF56112">
    <property type="entry name" value="Protein kinase-like (PK-like)"/>
    <property type="match status" value="1"/>
</dbReference>
<keyword evidence="1" id="KW-0067">ATP-binding</keyword>
<dbReference type="EMBL" id="CAJVQB010001203">
    <property type="protein sequence ID" value="CAG8525719.1"/>
    <property type="molecule type" value="Genomic_DNA"/>
</dbReference>
<proteinExistence type="predicted"/>